<accession>A0A409XAI0</accession>
<feature type="non-terminal residue" evidence="2">
    <location>
        <position position="420"/>
    </location>
</feature>
<feature type="compositionally biased region" description="Low complexity" evidence="1">
    <location>
        <begin position="390"/>
        <end position="402"/>
    </location>
</feature>
<proteinExistence type="predicted"/>
<protein>
    <submittedName>
        <fullName evidence="2">Uncharacterized protein</fullName>
    </submittedName>
</protein>
<gene>
    <name evidence="2" type="ORF">CVT26_011820</name>
</gene>
<dbReference type="OrthoDB" id="3250756at2759"/>
<organism evidence="2 3">
    <name type="scientific">Gymnopilus dilepis</name>
    <dbReference type="NCBI Taxonomy" id="231916"/>
    <lineage>
        <taxon>Eukaryota</taxon>
        <taxon>Fungi</taxon>
        <taxon>Dikarya</taxon>
        <taxon>Basidiomycota</taxon>
        <taxon>Agaricomycotina</taxon>
        <taxon>Agaricomycetes</taxon>
        <taxon>Agaricomycetidae</taxon>
        <taxon>Agaricales</taxon>
        <taxon>Agaricineae</taxon>
        <taxon>Hymenogastraceae</taxon>
        <taxon>Gymnopilus</taxon>
    </lineage>
</organism>
<dbReference type="AlphaFoldDB" id="A0A409XAI0"/>
<evidence type="ECO:0000256" key="1">
    <source>
        <dbReference type="SAM" id="MobiDB-lite"/>
    </source>
</evidence>
<keyword evidence="3" id="KW-1185">Reference proteome</keyword>
<comment type="caution">
    <text evidence="2">The sequence shown here is derived from an EMBL/GenBank/DDBJ whole genome shotgun (WGS) entry which is preliminary data.</text>
</comment>
<name>A0A409XAI0_9AGAR</name>
<dbReference type="Proteomes" id="UP000284706">
    <property type="component" value="Unassembled WGS sequence"/>
</dbReference>
<dbReference type="EMBL" id="NHYE01003792">
    <property type="protein sequence ID" value="PPQ87724.1"/>
    <property type="molecule type" value="Genomic_DNA"/>
</dbReference>
<reference evidence="2 3" key="1">
    <citation type="journal article" date="2018" name="Evol. Lett.">
        <title>Horizontal gene cluster transfer increased hallucinogenic mushroom diversity.</title>
        <authorList>
            <person name="Reynolds H.T."/>
            <person name="Vijayakumar V."/>
            <person name="Gluck-Thaler E."/>
            <person name="Korotkin H.B."/>
            <person name="Matheny P.B."/>
            <person name="Slot J.C."/>
        </authorList>
    </citation>
    <scope>NUCLEOTIDE SEQUENCE [LARGE SCALE GENOMIC DNA]</scope>
    <source>
        <strain evidence="2 3">SRW20</strain>
    </source>
</reference>
<dbReference type="InParanoid" id="A0A409XAI0"/>
<evidence type="ECO:0000313" key="3">
    <source>
        <dbReference type="Proteomes" id="UP000284706"/>
    </source>
</evidence>
<feature type="region of interest" description="Disordered" evidence="1">
    <location>
        <begin position="363"/>
        <end position="420"/>
    </location>
</feature>
<sequence length="420" mass="45130">MRFTGAVLDCERLAGYVRCFVFNPELEFGVGAGVGGQGVGGQGGYVPGTTRGHGVGEENSQPDLSEEEANTMGGVAGRNLGREFWGIVQIALGSICWNVEVLVLADPSALNSWVLDVPTQGRWVGARPPSSSPLGMALAAAAANATSNSNSNSNPPQTQLTPPPFYSFPSLHTLKLHFSFDTHAAAFLARLSALPPPFSSNLHTLHFHDTSEILSEHPRAYPTWQPGRLRLRRGEGLRGLRVFEGSVGVLKEVVKMGSDEDASDEDSLAQSTSPKSTLTHIQLPLSSPSTAFTSIETDIDYTLSTLSSIFPSLAPSLLSLSILDIPLNDPEWVQILLKEVGRTLHNLRHLGVVPWVEEWGCERGEPRGSELGVDGRGGKEDSTSTKKPKQGGTQTQTQTQTETETEAKGERSILIRSLMP</sequence>
<evidence type="ECO:0000313" key="2">
    <source>
        <dbReference type="EMBL" id="PPQ87724.1"/>
    </source>
</evidence>